<evidence type="ECO:0000313" key="2">
    <source>
        <dbReference type="Proteomes" id="UP000515153"/>
    </source>
</evidence>
<name>A0A6P8ASM1_PYRGI</name>
<protein>
    <submittedName>
        <fullName evidence="3">Uncharacterized protein</fullName>
    </submittedName>
</protein>
<feature type="compositionally biased region" description="Polar residues" evidence="1">
    <location>
        <begin position="143"/>
        <end position="154"/>
    </location>
</feature>
<accession>A0A6P8ASM1</accession>
<reference evidence="3" key="3">
    <citation type="submission" date="2025-08" db="UniProtKB">
        <authorList>
            <consortium name="RefSeq"/>
        </authorList>
    </citation>
    <scope>IDENTIFICATION</scope>
    <source>
        <strain evidence="3">NI907</strain>
    </source>
</reference>
<keyword evidence="2" id="KW-1185">Reference proteome</keyword>
<dbReference type="GeneID" id="41964221"/>
<reference evidence="3" key="1">
    <citation type="journal article" date="2019" name="Mol. Biol. Evol.">
        <title>Blast fungal genomes show frequent chromosomal changes, gene gains and losses, and effector gene turnover.</title>
        <authorList>
            <person name="Gomez Luciano L.B."/>
            <person name="Jason Tsai I."/>
            <person name="Chuma I."/>
            <person name="Tosa Y."/>
            <person name="Chen Y.H."/>
            <person name="Li J.Y."/>
            <person name="Li M.Y."/>
            <person name="Jade Lu M.Y."/>
            <person name="Nakayashiki H."/>
            <person name="Li W.H."/>
        </authorList>
    </citation>
    <scope>NUCLEOTIDE SEQUENCE</scope>
    <source>
        <strain evidence="3">NI907</strain>
    </source>
</reference>
<dbReference type="AlphaFoldDB" id="A0A6P8ASM1"/>
<dbReference type="KEGG" id="pgri:PgNI_09328"/>
<evidence type="ECO:0000256" key="1">
    <source>
        <dbReference type="SAM" id="MobiDB-lite"/>
    </source>
</evidence>
<evidence type="ECO:0000313" key="3">
    <source>
        <dbReference type="RefSeq" id="XP_030977885.1"/>
    </source>
</evidence>
<feature type="region of interest" description="Disordered" evidence="1">
    <location>
        <begin position="123"/>
        <end position="158"/>
    </location>
</feature>
<organism evidence="2 3">
    <name type="scientific">Pyricularia grisea</name>
    <name type="common">Crabgrass-specific blast fungus</name>
    <name type="synonym">Magnaporthe grisea</name>
    <dbReference type="NCBI Taxonomy" id="148305"/>
    <lineage>
        <taxon>Eukaryota</taxon>
        <taxon>Fungi</taxon>
        <taxon>Dikarya</taxon>
        <taxon>Ascomycota</taxon>
        <taxon>Pezizomycotina</taxon>
        <taxon>Sordariomycetes</taxon>
        <taxon>Sordariomycetidae</taxon>
        <taxon>Magnaporthales</taxon>
        <taxon>Pyriculariaceae</taxon>
        <taxon>Pyricularia</taxon>
    </lineage>
</organism>
<gene>
    <name evidence="3" type="ORF">PgNI_09328</name>
</gene>
<dbReference type="RefSeq" id="XP_030977885.1">
    <property type="nucleotide sequence ID" value="XM_031129313.1"/>
</dbReference>
<proteinExistence type="predicted"/>
<dbReference type="Proteomes" id="UP000515153">
    <property type="component" value="Unplaced"/>
</dbReference>
<sequence length="189" mass="20818">MMLARADHKEEGDPKLFPSFLDIRERYFLPKLQAISGPKDPDDPIVPADYALQTLLETDEYGTYRSSWDHSDGGWVDFSSTQTSGWSLQRPEEIARSSLSVLKAKQSLDLEVSAKATVSGAHARSLRKVEAAEPPGWPEGSDPTPSSDTESQPSRRVRTALMIASTAGALLTTQWGWDFHEKADTRAGV</sequence>
<reference evidence="3" key="2">
    <citation type="submission" date="2019-10" db="EMBL/GenBank/DDBJ databases">
        <authorList>
            <consortium name="NCBI Genome Project"/>
        </authorList>
    </citation>
    <scope>NUCLEOTIDE SEQUENCE</scope>
    <source>
        <strain evidence="3">NI907</strain>
    </source>
</reference>